<dbReference type="EMBL" id="JAACNH010000002">
    <property type="protein sequence ID" value="KAG8452098.1"/>
    <property type="molecule type" value="Genomic_DNA"/>
</dbReference>
<comment type="caution">
    <text evidence="1">The sequence shown here is derived from an EMBL/GenBank/DDBJ whole genome shotgun (WGS) entry which is preliminary data.</text>
</comment>
<organism evidence="1 2">
    <name type="scientific">Hymenochirus boettgeri</name>
    <name type="common">Congo dwarf clawed frog</name>
    <dbReference type="NCBI Taxonomy" id="247094"/>
    <lineage>
        <taxon>Eukaryota</taxon>
        <taxon>Metazoa</taxon>
        <taxon>Chordata</taxon>
        <taxon>Craniata</taxon>
        <taxon>Vertebrata</taxon>
        <taxon>Euteleostomi</taxon>
        <taxon>Amphibia</taxon>
        <taxon>Batrachia</taxon>
        <taxon>Anura</taxon>
        <taxon>Pipoidea</taxon>
        <taxon>Pipidae</taxon>
        <taxon>Pipinae</taxon>
        <taxon>Hymenochirus</taxon>
    </lineage>
</organism>
<accession>A0A8T2K6C9</accession>
<protein>
    <submittedName>
        <fullName evidence="1">Uncharacterized protein</fullName>
    </submittedName>
</protein>
<reference evidence="1" key="1">
    <citation type="thesis" date="2020" institute="ProQuest LLC" country="789 East Eisenhower Parkway, Ann Arbor, MI, USA">
        <title>Comparative Genomics and Chromosome Evolution.</title>
        <authorList>
            <person name="Mudd A.B."/>
        </authorList>
    </citation>
    <scope>NUCLEOTIDE SEQUENCE</scope>
    <source>
        <strain evidence="1">Female2</strain>
        <tissue evidence="1">Blood</tissue>
    </source>
</reference>
<dbReference type="AlphaFoldDB" id="A0A8T2K6C9"/>
<name>A0A8T2K6C9_9PIPI</name>
<evidence type="ECO:0000313" key="1">
    <source>
        <dbReference type="EMBL" id="KAG8452098.1"/>
    </source>
</evidence>
<dbReference type="Proteomes" id="UP000812440">
    <property type="component" value="Chromosome 2"/>
</dbReference>
<proteinExistence type="predicted"/>
<evidence type="ECO:0000313" key="2">
    <source>
        <dbReference type="Proteomes" id="UP000812440"/>
    </source>
</evidence>
<gene>
    <name evidence="1" type="ORF">GDO86_004043</name>
</gene>
<sequence length="98" mass="11313">MKTTAMWSPVPGVCQTQRLLRRQTEGDRTLECQSHLLYLRSETKQGKPVKVKRLLPPLTLEAGGISRMEINKCQVPDMYPCFQVRQILFPALTEWARL</sequence>
<keyword evidence="2" id="KW-1185">Reference proteome</keyword>